<keyword evidence="1" id="KW-1133">Transmembrane helix</keyword>
<sequence length="100" mass="10970">MENPYSPDPKVLNAVRSPLGMAALIVSVLTLIMGGVLATGLPNEVKEVCLAFYFIGVMGCGAAVYHMARKDQRGLAYGPNELIEESRFQHLERMAMRQSK</sequence>
<feature type="transmembrane region" description="Helical" evidence="1">
    <location>
        <begin position="48"/>
        <end position="68"/>
    </location>
</feature>
<evidence type="ECO:0000313" key="2">
    <source>
        <dbReference type="EMBL" id="CBI07104.1"/>
    </source>
</evidence>
<keyword evidence="1" id="KW-0812">Transmembrane</keyword>
<name>E6QIN8_9ZZZZ</name>
<accession>E6QIN8</accession>
<keyword evidence="1" id="KW-0472">Membrane</keyword>
<gene>
    <name evidence="2" type="ORF">CARN6_0418</name>
</gene>
<protein>
    <submittedName>
        <fullName evidence="2">Uncharacterized protein</fullName>
    </submittedName>
</protein>
<comment type="caution">
    <text evidence="2">The sequence shown here is derived from an EMBL/GenBank/DDBJ whole genome shotgun (WGS) entry which is preliminary data.</text>
</comment>
<feature type="transmembrane region" description="Helical" evidence="1">
    <location>
        <begin position="20"/>
        <end position="41"/>
    </location>
</feature>
<dbReference type="EMBL" id="CABQ01000064">
    <property type="protein sequence ID" value="CBI07104.1"/>
    <property type="molecule type" value="Genomic_DNA"/>
</dbReference>
<organism evidence="2">
    <name type="scientific">mine drainage metagenome</name>
    <dbReference type="NCBI Taxonomy" id="410659"/>
    <lineage>
        <taxon>unclassified sequences</taxon>
        <taxon>metagenomes</taxon>
        <taxon>ecological metagenomes</taxon>
    </lineage>
</organism>
<reference evidence="2" key="1">
    <citation type="submission" date="2009-10" db="EMBL/GenBank/DDBJ databases">
        <title>Diversity of trophic interactions inside an arsenic-rich microbial ecosystem.</title>
        <authorList>
            <person name="Bertin P.N."/>
            <person name="Heinrich-Salmeron A."/>
            <person name="Pelletier E."/>
            <person name="Goulhen-Chollet F."/>
            <person name="Arsene-Ploetze F."/>
            <person name="Gallien S."/>
            <person name="Calteau A."/>
            <person name="Vallenet D."/>
            <person name="Casiot C."/>
            <person name="Chane-Woon-Ming B."/>
            <person name="Giloteaux L."/>
            <person name="Barakat M."/>
            <person name="Bonnefoy V."/>
            <person name="Bruneel O."/>
            <person name="Chandler M."/>
            <person name="Cleiss J."/>
            <person name="Duran R."/>
            <person name="Elbaz-Poulichet F."/>
            <person name="Fonknechten N."/>
            <person name="Lauga B."/>
            <person name="Mornico D."/>
            <person name="Ortet P."/>
            <person name="Schaeffer C."/>
            <person name="Siguier P."/>
            <person name="Alexander Thil Smith A."/>
            <person name="Van Dorsselaer A."/>
            <person name="Weissenbach J."/>
            <person name="Medigue C."/>
            <person name="Le Paslier D."/>
        </authorList>
    </citation>
    <scope>NUCLEOTIDE SEQUENCE</scope>
</reference>
<evidence type="ECO:0000256" key="1">
    <source>
        <dbReference type="SAM" id="Phobius"/>
    </source>
</evidence>
<dbReference type="AlphaFoldDB" id="E6QIN8"/>
<proteinExistence type="predicted"/>